<evidence type="ECO:0000313" key="2">
    <source>
        <dbReference type="EMBL" id="MCG6226661.1"/>
    </source>
</evidence>
<name>A0A8B2ZLM1_STAWA</name>
<evidence type="ECO:0000313" key="5">
    <source>
        <dbReference type="Proteomes" id="UP000261016"/>
    </source>
</evidence>
<protein>
    <submittedName>
        <fullName evidence="4">Uncharacterized protein</fullName>
    </submittedName>
</protein>
<dbReference type="Proteomes" id="UP000814367">
    <property type="component" value="Unassembled WGS sequence"/>
</dbReference>
<dbReference type="EMBL" id="QXWP01000004">
    <property type="protein sequence ID" value="NBH30927.1"/>
    <property type="molecule type" value="Genomic_DNA"/>
</dbReference>
<reference evidence="3 6" key="2">
    <citation type="submission" date="2018-08" db="EMBL/GenBank/DDBJ databases">
        <title>Murine metabolic-syndrome-specific gut microbial biobank.</title>
        <authorList>
            <person name="Liu C."/>
        </authorList>
    </citation>
    <scope>NUCLEOTIDE SEQUENCE [LARGE SCALE GENOMIC DNA]</scope>
    <source>
        <strain evidence="3 6">1XD21-27</strain>
    </source>
</reference>
<evidence type="ECO:0000313" key="3">
    <source>
        <dbReference type="EMBL" id="NBH30927.1"/>
    </source>
</evidence>
<dbReference type="EMBL" id="JAANHJ010000001">
    <property type="protein sequence ID" value="MCG6226661.1"/>
    <property type="molecule type" value="Genomic_DNA"/>
</dbReference>
<reference evidence="2 7" key="3">
    <citation type="submission" date="2020-03" db="EMBL/GenBank/DDBJ databases">
        <title>Comparative genetics of Staphylococcus warneri persistents from caprine mastitis.</title>
        <authorList>
            <person name="Franca C.A."/>
            <person name="Rosa D.S."/>
            <person name="Silva A."/>
            <person name="Rodrigues D.L.N."/>
            <person name="Santos R.G."/>
            <person name="Castillo R.E.H."/>
            <person name="Moreira M.A.S."/>
            <person name="Lima M.C."/>
            <person name="Gouveia G.V."/>
            <person name="Gouveia J.J.S."/>
            <person name="Souza R.F.S."/>
            <person name="Bertram B."/>
            <person name="Azevedo V."/>
            <person name="Costa M."/>
        </authorList>
    </citation>
    <scope>NUCLEOTIDE SEQUENCE [LARGE SCALE GENOMIC DNA]</scope>
    <source>
        <strain evidence="2 7">Cap 9.2</strain>
    </source>
</reference>
<feature type="region of interest" description="Disordered" evidence="1">
    <location>
        <begin position="365"/>
        <end position="395"/>
    </location>
</feature>
<gene>
    <name evidence="3" type="ORF">D3Z30_08010</name>
    <name evidence="4" type="ORF">DXC19_08150</name>
    <name evidence="2" type="ORF">G8J23_11815</name>
</gene>
<dbReference type="AlphaFoldDB" id="A0A8B2ZLM1"/>
<feature type="compositionally biased region" description="Basic and acidic residues" evidence="1">
    <location>
        <begin position="372"/>
        <end position="384"/>
    </location>
</feature>
<dbReference type="Proteomes" id="UP000261016">
    <property type="component" value="Unassembled WGS sequence"/>
</dbReference>
<evidence type="ECO:0000313" key="7">
    <source>
        <dbReference type="Proteomes" id="UP000814367"/>
    </source>
</evidence>
<reference evidence="4 5" key="1">
    <citation type="submission" date="2018-08" db="EMBL/GenBank/DDBJ databases">
        <title>A genome reference for cultivated species of the human gut microbiota.</title>
        <authorList>
            <person name="Zou Y."/>
            <person name="Xue W."/>
            <person name="Luo G."/>
        </authorList>
    </citation>
    <scope>NUCLEOTIDE SEQUENCE [LARGE SCALE GENOMIC DNA]</scope>
    <source>
        <strain evidence="4 5">OM08-17AT</strain>
    </source>
</reference>
<keyword evidence="7" id="KW-1185">Reference proteome</keyword>
<evidence type="ECO:0000256" key="1">
    <source>
        <dbReference type="SAM" id="MobiDB-lite"/>
    </source>
</evidence>
<evidence type="ECO:0000313" key="6">
    <source>
        <dbReference type="Proteomes" id="UP000481807"/>
    </source>
</evidence>
<sequence length="395" mass="47082">MKENYLKIDIIPDNTNYWLIRTNGGSWYNDFKYNDHVSITNNIVDLNTLKEINKLEDYKKVITSKNDSKQKELKQALLNLSENEREKILEKSNLTKRNITDLSKRLFEFIHEIKIGDYIVIPNYRSFEFSIGIVISDAIEYNDKEIQQLKTDSKKQDYKYSNNKLHRKIKWLKETSRYRIDPKILNKLQMHQTIINLSEYKEAINYLINPIYIQNNHLHINIDIKRKEDISPQLWFEFNNLIKLYTESTSFQFKSQKIDVQSPGIIEFISFIPFDFIKKAYFDNEEAFSITSWIANFILFYQIFKGKEIKSISGIEFQEKVPNDIKELRNDAEREKLKTDIAKYELERMQIEASLRKLEQKNNETNSNILEVPEKFESEIKNEDESVSQNDSDNN</sequence>
<organism evidence="4 5">
    <name type="scientific">Staphylococcus warneri</name>
    <dbReference type="NCBI Taxonomy" id="1292"/>
    <lineage>
        <taxon>Bacteria</taxon>
        <taxon>Bacillati</taxon>
        <taxon>Bacillota</taxon>
        <taxon>Bacilli</taxon>
        <taxon>Bacillales</taxon>
        <taxon>Staphylococcaceae</taxon>
        <taxon>Staphylococcus</taxon>
    </lineage>
</organism>
<evidence type="ECO:0000313" key="4">
    <source>
        <dbReference type="EMBL" id="RGM30417.1"/>
    </source>
</evidence>
<proteinExistence type="predicted"/>
<dbReference type="Proteomes" id="UP000481807">
    <property type="component" value="Unassembled WGS sequence"/>
</dbReference>
<dbReference type="RefSeq" id="WP_002466544.1">
    <property type="nucleotide sequence ID" value="NZ_CABMFV010000003.1"/>
</dbReference>
<comment type="caution">
    <text evidence="4">The sequence shown here is derived from an EMBL/GenBank/DDBJ whole genome shotgun (WGS) entry which is preliminary data.</text>
</comment>
<dbReference type="EMBL" id="QSTD01000003">
    <property type="protein sequence ID" value="RGM30417.1"/>
    <property type="molecule type" value="Genomic_DNA"/>
</dbReference>
<accession>A0A8B2ZLM1</accession>